<dbReference type="Proteomes" id="UP000242180">
    <property type="component" value="Unassembled WGS sequence"/>
</dbReference>
<proteinExistence type="predicted"/>
<protein>
    <submittedName>
        <fullName evidence="1">Uncharacterized protein</fullName>
    </submittedName>
</protein>
<dbReference type="AlphaFoldDB" id="A0A1X2HGB4"/>
<keyword evidence="2" id="KW-1185">Reference proteome</keyword>
<evidence type="ECO:0000313" key="1">
    <source>
        <dbReference type="EMBL" id="ORY97958.1"/>
    </source>
</evidence>
<feature type="non-terminal residue" evidence="1">
    <location>
        <position position="1"/>
    </location>
</feature>
<dbReference type="OMA" id="ASMNIAC"/>
<evidence type="ECO:0000313" key="2">
    <source>
        <dbReference type="Proteomes" id="UP000242180"/>
    </source>
</evidence>
<name>A0A1X2HGB4_SYNRA</name>
<reference evidence="1 2" key="1">
    <citation type="submission" date="2016-07" db="EMBL/GenBank/DDBJ databases">
        <title>Pervasive Adenine N6-methylation of Active Genes in Fungi.</title>
        <authorList>
            <consortium name="DOE Joint Genome Institute"/>
            <person name="Mondo S.J."/>
            <person name="Dannebaum R.O."/>
            <person name="Kuo R.C."/>
            <person name="Labutti K."/>
            <person name="Haridas S."/>
            <person name="Kuo A."/>
            <person name="Salamov A."/>
            <person name="Ahrendt S.R."/>
            <person name="Lipzen A."/>
            <person name="Sullivan W."/>
            <person name="Andreopoulos W.B."/>
            <person name="Clum A."/>
            <person name="Lindquist E."/>
            <person name="Daum C."/>
            <person name="Ramamoorthy G.K."/>
            <person name="Gryganskyi A."/>
            <person name="Culley D."/>
            <person name="Magnuson J.K."/>
            <person name="James T.Y."/>
            <person name="O'Malley M.A."/>
            <person name="Stajich J.E."/>
            <person name="Spatafora J.W."/>
            <person name="Visel A."/>
            <person name="Grigoriev I.V."/>
        </authorList>
    </citation>
    <scope>NUCLEOTIDE SEQUENCE [LARGE SCALE GENOMIC DNA]</scope>
    <source>
        <strain evidence="1 2">NRRL 2496</strain>
    </source>
</reference>
<accession>A0A1X2HGB4</accession>
<dbReference type="InParanoid" id="A0A1X2HGB4"/>
<gene>
    <name evidence="1" type="ORF">BCR43DRAFT_437302</name>
</gene>
<dbReference type="EMBL" id="MCGN01000004">
    <property type="protein sequence ID" value="ORY97958.1"/>
    <property type="molecule type" value="Genomic_DNA"/>
</dbReference>
<organism evidence="1 2">
    <name type="scientific">Syncephalastrum racemosum</name>
    <name type="common">Filamentous fungus</name>
    <dbReference type="NCBI Taxonomy" id="13706"/>
    <lineage>
        <taxon>Eukaryota</taxon>
        <taxon>Fungi</taxon>
        <taxon>Fungi incertae sedis</taxon>
        <taxon>Mucoromycota</taxon>
        <taxon>Mucoromycotina</taxon>
        <taxon>Mucoromycetes</taxon>
        <taxon>Mucorales</taxon>
        <taxon>Syncephalastraceae</taxon>
        <taxon>Syncephalastrum</taxon>
    </lineage>
</organism>
<comment type="caution">
    <text evidence="1">The sequence shown here is derived from an EMBL/GenBank/DDBJ whole genome shotgun (WGS) entry which is preliminary data.</text>
</comment>
<dbReference type="OrthoDB" id="2289025at2759"/>
<sequence length="171" mass="18565">TSISDGKSVSDEKPDAVISVVDGASFGQTIAYGEVKPEAQAMNHSLVNKDLERIGRLAKGASDANGTTLTFAFLVVVGNHATFYLVQRHQSMYTMPEIGHVQMPLSLKEIPLYLAQINTITNVIAAFDKVVASPSHGFDDHPSTLSNDQVFCIVDTTKNRSCKSVSSHYRH</sequence>